<dbReference type="PANTHER" id="PTHR43000">
    <property type="entry name" value="DTDP-D-GLUCOSE 4,6-DEHYDRATASE-RELATED"/>
    <property type="match status" value="1"/>
</dbReference>
<evidence type="ECO:0000259" key="3">
    <source>
        <dbReference type="Pfam" id="PF01370"/>
    </source>
</evidence>
<comment type="caution">
    <text evidence="4">The sequence shown here is derived from an EMBL/GenBank/DDBJ whole genome shotgun (WGS) entry which is preliminary data.</text>
</comment>
<evidence type="ECO:0000256" key="2">
    <source>
        <dbReference type="SAM" id="Phobius"/>
    </source>
</evidence>
<evidence type="ECO:0000313" key="5">
    <source>
        <dbReference type="Proteomes" id="UP000231567"/>
    </source>
</evidence>
<keyword evidence="2" id="KW-0472">Membrane</keyword>
<organism evidence="4 5">
    <name type="scientific">Candidatus Nealsonbacteria bacterium CG23_combo_of_CG06-09_8_20_14_all_40_13</name>
    <dbReference type="NCBI Taxonomy" id="1974724"/>
    <lineage>
        <taxon>Bacteria</taxon>
        <taxon>Candidatus Nealsoniibacteriota</taxon>
    </lineage>
</organism>
<dbReference type="InterPro" id="IPR005888">
    <property type="entry name" value="dTDP_Gluc_deHydtase"/>
</dbReference>
<dbReference type="CDD" id="cd05246">
    <property type="entry name" value="dTDP_GD_SDR_e"/>
    <property type="match status" value="1"/>
</dbReference>
<dbReference type="Gene3D" id="3.90.25.10">
    <property type="entry name" value="UDP-galactose 4-epimerase, domain 1"/>
    <property type="match status" value="1"/>
</dbReference>
<protein>
    <submittedName>
        <fullName evidence="4">dTDP-glucose 4,6-dehydratase</fullName>
    </submittedName>
</protein>
<dbReference type="GO" id="GO:0009225">
    <property type="term" value="P:nucleotide-sugar metabolic process"/>
    <property type="evidence" value="ECO:0007669"/>
    <property type="project" value="InterPro"/>
</dbReference>
<sequence length="359" mass="41398">MAIIQSAKCKSQNDNVKCKIEKIKKITMQKILITGGAGFIGSNFVHFWVKKHPQDKIVVLDALTYAGDTDNIKGVLKKIEFVKGDICNRKLVNDLLKNIDIVVHFAAESHNTRAEKHPEIFYKTNVKGTRTLLEAATKTKLSKFIHISSDEIYGSIKNGFFKENDADRRFRYLKSDYPKSKAQADKLAREYAKKGVPVIVVRPTNNFGPRQHPEKALPRYITNVFLGKKMPVWGRGLQVRDWLYVEDCCRAIELLIKKGKIGQAYNIAANNKPEIRNRDVAEILCQAMKIDPKDWIEFVPDPRPQHDFRYGLSAQKIKRLGWRPSKDIKKLFAQTVAWYRQNPAWWKKLKAEAEKIYNK</sequence>
<evidence type="ECO:0000313" key="4">
    <source>
        <dbReference type="EMBL" id="PIP21463.1"/>
    </source>
</evidence>
<keyword evidence="2" id="KW-1133">Transmembrane helix</keyword>
<feature type="transmembrane region" description="Helical" evidence="2">
    <location>
        <begin position="31"/>
        <end position="49"/>
    </location>
</feature>
<dbReference type="SUPFAM" id="SSF51735">
    <property type="entry name" value="NAD(P)-binding Rossmann-fold domains"/>
    <property type="match status" value="1"/>
</dbReference>
<name>A0A2G9YRY7_9BACT</name>
<gene>
    <name evidence="4" type="ORF">COX39_02950</name>
</gene>
<evidence type="ECO:0000256" key="1">
    <source>
        <dbReference type="ARBA" id="ARBA00007637"/>
    </source>
</evidence>
<dbReference type="EMBL" id="PCRM01000039">
    <property type="protein sequence ID" value="PIP21463.1"/>
    <property type="molecule type" value="Genomic_DNA"/>
</dbReference>
<dbReference type="Proteomes" id="UP000231567">
    <property type="component" value="Unassembled WGS sequence"/>
</dbReference>
<comment type="similarity">
    <text evidence="1">Belongs to the NAD(P)-dependent epimerase/dehydratase family.</text>
</comment>
<accession>A0A2G9YRY7</accession>
<keyword evidence="2" id="KW-0812">Transmembrane</keyword>
<dbReference type="InterPro" id="IPR036291">
    <property type="entry name" value="NAD(P)-bd_dom_sf"/>
</dbReference>
<feature type="domain" description="NAD-dependent epimerase/dehydratase" evidence="3">
    <location>
        <begin position="31"/>
        <end position="268"/>
    </location>
</feature>
<dbReference type="AlphaFoldDB" id="A0A2G9YRY7"/>
<dbReference type="InterPro" id="IPR001509">
    <property type="entry name" value="Epimerase_deHydtase"/>
</dbReference>
<dbReference type="GO" id="GO:0008460">
    <property type="term" value="F:dTDP-glucose 4,6-dehydratase activity"/>
    <property type="evidence" value="ECO:0007669"/>
    <property type="project" value="InterPro"/>
</dbReference>
<proteinExistence type="inferred from homology"/>
<reference evidence="4 5" key="1">
    <citation type="submission" date="2017-09" db="EMBL/GenBank/DDBJ databases">
        <title>Depth-based differentiation of microbial function through sediment-hosted aquifers and enrichment of novel symbionts in the deep terrestrial subsurface.</title>
        <authorList>
            <person name="Probst A.J."/>
            <person name="Ladd B."/>
            <person name="Jarett J.K."/>
            <person name="Geller-Mcgrath D.E."/>
            <person name="Sieber C.M."/>
            <person name="Emerson J.B."/>
            <person name="Anantharaman K."/>
            <person name="Thomas B.C."/>
            <person name="Malmstrom R."/>
            <person name="Stieglmeier M."/>
            <person name="Klingl A."/>
            <person name="Woyke T."/>
            <person name="Ryan C.M."/>
            <person name="Banfield J.F."/>
        </authorList>
    </citation>
    <scope>NUCLEOTIDE SEQUENCE [LARGE SCALE GENOMIC DNA]</scope>
    <source>
        <strain evidence="4">CG23_combo_of_CG06-09_8_20_14_all_40_13</strain>
    </source>
</reference>
<dbReference type="Pfam" id="PF01370">
    <property type="entry name" value="Epimerase"/>
    <property type="match status" value="1"/>
</dbReference>
<dbReference type="Gene3D" id="3.40.50.720">
    <property type="entry name" value="NAD(P)-binding Rossmann-like Domain"/>
    <property type="match status" value="1"/>
</dbReference>